<evidence type="ECO:0000313" key="1">
    <source>
        <dbReference type="EMBL" id="KAF2849805.1"/>
    </source>
</evidence>
<dbReference type="AlphaFoldDB" id="A0A6A7B5W0"/>
<evidence type="ECO:0000313" key="2">
    <source>
        <dbReference type="Proteomes" id="UP000799423"/>
    </source>
</evidence>
<dbReference type="EMBL" id="MU006310">
    <property type="protein sequence ID" value="KAF2849805.1"/>
    <property type="molecule type" value="Genomic_DNA"/>
</dbReference>
<gene>
    <name evidence="1" type="ORF">T440DRAFT_490368</name>
</gene>
<dbReference type="PANTHER" id="PTHR37535:SF3">
    <property type="entry name" value="FLUG DOMAIN-CONTAINING PROTEIN"/>
    <property type="match status" value="1"/>
</dbReference>
<reference evidence="1" key="1">
    <citation type="submission" date="2020-01" db="EMBL/GenBank/DDBJ databases">
        <authorList>
            <consortium name="DOE Joint Genome Institute"/>
            <person name="Haridas S."/>
            <person name="Albert R."/>
            <person name="Binder M."/>
            <person name="Bloem J."/>
            <person name="Labutti K."/>
            <person name="Salamov A."/>
            <person name="Andreopoulos B."/>
            <person name="Baker S.E."/>
            <person name="Barry K."/>
            <person name="Bills G."/>
            <person name="Bluhm B.H."/>
            <person name="Cannon C."/>
            <person name="Castanera R."/>
            <person name="Culley D.E."/>
            <person name="Daum C."/>
            <person name="Ezra D."/>
            <person name="Gonzalez J.B."/>
            <person name="Henrissat B."/>
            <person name="Kuo A."/>
            <person name="Liang C."/>
            <person name="Lipzen A."/>
            <person name="Lutzoni F."/>
            <person name="Magnuson J."/>
            <person name="Mondo S."/>
            <person name="Nolan M."/>
            <person name="Ohm R."/>
            <person name="Pangilinan J."/>
            <person name="Park H.-J."/>
            <person name="Ramirez L."/>
            <person name="Alfaro M."/>
            <person name="Sun H."/>
            <person name="Tritt A."/>
            <person name="Yoshinaga Y."/>
            <person name="Zwiers L.-H."/>
            <person name="Turgeon B.G."/>
            <person name="Goodwin S.B."/>
            <person name="Spatafora J.W."/>
            <person name="Crous P.W."/>
            <person name="Grigoriev I.V."/>
        </authorList>
    </citation>
    <scope>NUCLEOTIDE SEQUENCE</scope>
    <source>
        <strain evidence="1">IPT5</strain>
    </source>
</reference>
<organism evidence="1 2">
    <name type="scientific">Plenodomus tracheiphilus IPT5</name>
    <dbReference type="NCBI Taxonomy" id="1408161"/>
    <lineage>
        <taxon>Eukaryota</taxon>
        <taxon>Fungi</taxon>
        <taxon>Dikarya</taxon>
        <taxon>Ascomycota</taxon>
        <taxon>Pezizomycotina</taxon>
        <taxon>Dothideomycetes</taxon>
        <taxon>Pleosporomycetidae</taxon>
        <taxon>Pleosporales</taxon>
        <taxon>Pleosporineae</taxon>
        <taxon>Leptosphaeriaceae</taxon>
        <taxon>Plenodomus</taxon>
    </lineage>
</organism>
<dbReference type="OrthoDB" id="3943630at2759"/>
<dbReference type="PANTHER" id="PTHR37535">
    <property type="entry name" value="FLUG DOMAIN PROTEIN"/>
    <property type="match status" value="1"/>
</dbReference>
<name>A0A6A7B5W0_9PLEO</name>
<keyword evidence="2" id="KW-1185">Reference proteome</keyword>
<proteinExistence type="predicted"/>
<accession>A0A6A7B5W0</accession>
<sequence length="531" mass="60676">MPPARGKKSMSKAERQARANAVYDEFQVLAEQEEAPAPLTAIEIKRLMNPDSYNQYLYTIRLWDRCFIESDAWKNTNEGLLYKDVELEYQDDDDYRGFLIKVRLRNRKGHREYKKHAPVNVLPEEPTIRSACPVTYFIAMALADGVFCEGNTFNDLAAQRVPAGALTYRFKYRPEALERPIMRSTNPDGSLSESRVLTYDTFNCALKGLGQRAGYKENLSAYCFRRAFARTIFNTGTAQQQRILMNHKGDQSMGFYTSGIVGVDTQAMIRGKSQRTQFLERHISMLGNRRLDAPQPPGSRLIEVARAPAPADDNVFDVVTASGLYSLKKQARHKAYWKKREDFFEDRCKDAVSSDSVVPHRSPSRYLRAVWKFDPDREHIVNSIFHDGNVNHRVEIPLAAFVPSMVKVANPRRQQYHYRCAAPLPDNRCVVCDKQLDCLPVTTRFTQFHDVFTLHKHMKEHLAEQDSPLSVCPLHPRCIDSLDSEDAFWEHAQSVHGTPPFGACRQTGKRKTVDGSAEPVQHQRLCVRQGD</sequence>
<dbReference type="InterPro" id="IPR021842">
    <property type="entry name" value="DUF3435"/>
</dbReference>
<dbReference type="Pfam" id="PF11917">
    <property type="entry name" value="DUF3435"/>
    <property type="match status" value="1"/>
</dbReference>
<dbReference type="Proteomes" id="UP000799423">
    <property type="component" value="Unassembled WGS sequence"/>
</dbReference>
<protein>
    <submittedName>
        <fullName evidence="1">Uncharacterized protein</fullName>
    </submittedName>
</protein>